<dbReference type="Proteomes" id="UP000008064">
    <property type="component" value="Unassembled WGS sequence"/>
</dbReference>
<protein>
    <submittedName>
        <fullName evidence="1">Uncharacterized protein</fullName>
    </submittedName>
</protein>
<dbReference type="RefSeq" id="XP_007321904.1">
    <property type="nucleotide sequence ID" value="XM_007321842.1"/>
</dbReference>
<reference evidence="2" key="1">
    <citation type="journal article" date="2011" name="Science">
        <title>The plant cell wall-decomposing machinery underlies the functional diversity of forest fungi.</title>
        <authorList>
            <person name="Eastwood D.C."/>
            <person name="Floudas D."/>
            <person name="Binder M."/>
            <person name="Majcherczyk A."/>
            <person name="Schneider P."/>
            <person name="Aerts A."/>
            <person name="Asiegbu F.O."/>
            <person name="Baker S.E."/>
            <person name="Barry K."/>
            <person name="Bendiksby M."/>
            <person name="Blumentritt M."/>
            <person name="Coutinho P.M."/>
            <person name="Cullen D."/>
            <person name="de Vries R.P."/>
            <person name="Gathman A."/>
            <person name="Goodell B."/>
            <person name="Henrissat B."/>
            <person name="Ihrmark K."/>
            <person name="Kauserud H."/>
            <person name="Kohler A."/>
            <person name="LaButti K."/>
            <person name="Lapidus A."/>
            <person name="Lavin J.L."/>
            <person name="Lee Y.-H."/>
            <person name="Lindquist E."/>
            <person name="Lilly W."/>
            <person name="Lucas S."/>
            <person name="Morin E."/>
            <person name="Murat C."/>
            <person name="Oguiza J.A."/>
            <person name="Park J."/>
            <person name="Pisabarro A.G."/>
            <person name="Riley R."/>
            <person name="Rosling A."/>
            <person name="Salamov A."/>
            <person name="Schmidt O."/>
            <person name="Schmutz J."/>
            <person name="Skrede I."/>
            <person name="Stenlid J."/>
            <person name="Wiebenga A."/>
            <person name="Xie X."/>
            <person name="Kuees U."/>
            <person name="Hibbett D.S."/>
            <person name="Hoffmeister D."/>
            <person name="Hoegberg N."/>
            <person name="Martin F."/>
            <person name="Grigoriev I.V."/>
            <person name="Watkinson S.C."/>
        </authorList>
    </citation>
    <scope>NUCLEOTIDE SEQUENCE [LARGE SCALE GENOMIC DNA]</scope>
    <source>
        <strain evidence="2">S7.9</strain>
    </source>
</reference>
<accession>F8P680</accession>
<name>F8P680_SERL9</name>
<organism evidence="2">
    <name type="scientific">Serpula lacrymans var. lacrymans (strain S7.9)</name>
    <name type="common">Dry rot fungus</name>
    <dbReference type="NCBI Taxonomy" id="578457"/>
    <lineage>
        <taxon>Eukaryota</taxon>
        <taxon>Fungi</taxon>
        <taxon>Dikarya</taxon>
        <taxon>Basidiomycota</taxon>
        <taxon>Agaricomycotina</taxon>
        <taxon>Agaricomycetes</taxon>
        <taxon>Agaricomycetidae</taxon>
        <taxon>Boletales</taxon>
        <taxon>Coniophorineae</taxon>
        <taxon>Serpulaceae</taxon>
        <taxon>Serpula</taxon>
    </lineage>
</organism>
<evidence type="ECO:0000313" key="2">
    <source>
        <dbReference type="Proteomes" id="UP000008064"/>
    </source>
</evidence>
<dbReference type="AlphaFoldDB" id="F8P680"/>
<evidence type="ECO:0000313" key="1">
    <source>
        <dbReference type="EMBL" id="EGO20947.1"/>
    </source>
</evidence>
<sequence length="52" mass="5674">MMRRAWAAVRCLVQMSFVHRLDSRPAPIAVGLLGEKVREGEGVLVLAIPGES</sequence>
<dbReference type="GeneID" id="18820636"/>
<dbReference type="KEGG" id="sla:SERLADRAFT_475407"/>
<dbReference type="EMBL" id="GL945439">
    <property type="protein sequence ID" value="EGO20947.1"/>
    <property type="molecule type" value="Genomic_DNA"/>
</dbReference>
<dbReference type="HOGENOM" id="CLU_3088741_0_0_1"/>
<gene>
    <name evidence="1" type="ORF">SERLADRAFT_475407</name>
</gene>
<proteinExistence type="predicted"/>